<comment type="caution">
    <text evidence="1">The sequence shown here is derived from an EMBL/GenBank/DDBJ whole genome shotgun (WGS) entry which is preliminary data.</text>
</comment>
<evidence type="ECO:0008006" key="3">
    <source>
        <dbReference type="Google" id="ProtNLM"/>
    </source>
</evidence>
<accession>A0ABW2K6R4</accession>
<protein>
    <recommendedName>
        <fullName evidence="3">Transcriptional regulator</fullName>
    </recommendedName>
</protein>
<proteinExistence type="predicted"/>
<gene>
    <name evidence="1" type="ORF">ACFQMN_13185</name>
</gene>
<dbReference type="Proteomes" id="UP001596494">
    <property type="component" value="Unassembled WGS sequence"/>
</dbReference>
<sequence>MKKFFESRKVYESLITEIIGEMGIGKEDVFLKEGMIAIHNFLEVQNENLRTEYQLINAIKNHFRTLFPNNETCE</sequence>
<name>A0ABW2K6R4_9BACI</name>
<dbReference type="RefSeq" id="WP_289215775.1">
    <property type="nucleotide sequence ID" value="NZ_JAPVRC010000004.1"/>
</dbReference>
<keyword evidence="2" id="KW-1185">Reference proteome</keyword>
<evidence type="ECO:0000313" key="1">
    <source>
        <dbReference type="EMBL" id="MFC7321835.1"/>
    </source>
</evidence>
<dbReference type="EMBL" id="JBHTBY010000011">
    <property type="protein sequence ID" value="MFC7321835.1"/>
    <property type="molecule type" value="Genomic_DNA"/>
</dbReference>
<evidence type="ECO:0000313" key="2">
    <source>
        <dbReference type="Proteomes" id="UP001596494"/>
    </source>
</evidence>
<reference evidence="2" key="1">
    <citation type="journal article" date="2019" name="Int. J. Syst. Evol. Microbiol.">
        <title>The Global Catalogue of Microorganisms (GCM) 10K type strain sequencing project: providing services to taxonomists for standard genome sequencing and annotation.</title>
        <authorList>
            <consortium name="The Broad Institute Genomics Platform"/>
            <consortium name="The Broad Institute Genome Sequencing Center for Infectious Disease"/>
            <person name="Wu L."/>
            <person name="Ma J."/>
        </authorList>
    </citation>
    <scope>NUCLEOTIDE SEQUENCE [LARGE SCALE GENOMIC DNA]</scope>
    <source>
        <strain evidence="2">CCUG 73951</strain>
    </source>
</reference>
<organism evidence="1 2">
    <name type="scientific">Halobacillus campisalis</name>
    <dbReference type="NCBI Taxonomy" id="435909"/>
    <lineage>
        <taxon>Bacteria</taxon>
        <taxon>Bacillati</taxon>
        <taxon>Bacillota</taxon>
        <taxon>Bacilli</taxon>
        <taxon>Bacillales</taxon>
        <taxon>Bacillaceae</taxon>
        <taxon>Halobacillus</taxon>
    </lineage>
</organism>